<organism evidence="1">
    <name type="scientific">marine sediment metagenome</name>
    <dbReference type="NCBI Taxonomy" id="412755"/>
    <lineage>
        <taxon>unclassified sequences</taxon>
        <taxon>metagenomes</taxon>
        <taxon>ecological metagenomes</taxon>
    </lineage>
</organism>
<proteinExistence type="predicted"/>
<comment type="caution">
    <text evidence="1">The sequence shown here is derived from an EMBL/GenBank/DDBJ whole genome shotgun (WGS) entry which is preliminary data.</text>
</comment>
<accession>X1P9L2</accession>
<sequence>YQDKEKTPKSTSHHKKFIIFDAINLLLPNSQRLMHDVLEQSKNKKKILLVKGKFFQRYVLSFEPDKEISIKEFVEKTKKIPQVLRYMSKKYKKGYPTSQKPLWLAYSLTLKRNNLKFGANIVLKIDKEDVIIKYDSYKNKPLIEISAKKISSLKKTAKLLIKYLN</sequence>
<feature type="non-terminal residue" evidence="1">
    <location>
        <position position="1"/>
    </location>
</feature>
<dbReference type="AlphaFoldDB" id="X1P9L2"/>
<name>X1P9L2_9ZZZZ</name>
<dbReference type="EMBL" id="BARV01028624">
    <property type="protein sequence ID" value="GAI35725.1"/>
    <property type="molecule type" value="Genomic_DNA"/>
</dbReference>
<reference evidence="1" key="1">
    <citation type="journal article" date="2014" name="Front. Microbiol.">
        <title>High frequency of phylogenetically diverse reductive dehalogenase-homologous genes in deep subseafloor sedimentary metagenomes.</title>
        <authorList>
            <person name="Kawai M."/>
            <person name="Futagami T."/>
            <person name="Toyoda A."/>
            <person name="Takaki Y."/>
            <person name="Nishi S."/>
            <person name="Hori S."/>
            <person name="Arai W."/>
            <person name="Tsubouchi T."/>
            <person name="Morono Y."/>
            <person name="Uchiyama I."/>
            <person name="Ito T."/>
            <person name="Fujiyama A."/>
            <person name="Inagaki F."/>
            <person name="Takami H."/>
        </authorList>
    </citation>
    <scope>NUCLEOTIDE SEQUENCE</scope>
    <source>
        <strain evidence="1">Expedition CK06-06</strain>
    </source>
</reference>
<protein>
    <submittedName>
        <fullName evidence="1">Uncharacterized protein</fullName>
    </submittedName>
</protein>
<gene>
    <name evidence="1" type="ORF">S06H3_45783</name>
</gene>
<evidence type="ECO:0000313" key="1">
    <source>
        <dbReference type="EMBL" id="GAI35725.1"/>
    </source>
</evidence>